<comment type="caution">
    <text evidence="1">The sequence shown here is derived from an EMBL/GenBank/DDBJ whole genome shotgun (WGS) entry which is preliminary data.</text>
</comment>
<protein>
    <submittedName>
        <fullName evidence="1">CopG family antitoxin</fullName>
    </submittedName>
</protein>
<dbReference type="RefSeq" id="WP_354555440.1">
    <property type="nucleotide sequence ID" value="NZ_JBEPMB010000001.1"/>
</dbReference>
<gene>
    <name evidence="1" type="ORF">ABID16_001221</name>
</gene>
<dbReference type="Proteomes" id="UP001549047">
    <property type="component" value="Unassembled WGS sequence"/>
</dbReference>
<dbReference type="EMBL" id="JBEPMB010000001">
    <property type="protein sequence ID" value="MET3612916.1"/>
    <property type="molecule type" value="Genomic_DNA"/>
</dbReference>
<reference evidence="1 2" key="1">
    <citation type="submission" date="2024-06" db="EMBL/GenBank/DDBJ databases">
        <title>Genomic Encyclopedia of Type Strains, Phase IV (KMG-IV): sequencing the most valuable type-strain genomes for metagenomic binning, comparative biology and taxonomic classification.</title>
        <authorList>
            <person name="Goeker M."/>
        </authorList>
    </citation>
    <scope>NUCLEOTIDE SEQUENCE [LARGE SCALE GENOMIC DNA]</scope>
    <source>
        <strain evidence="1 2">DSM 29780</strain>
    </source>
</reference>
<keyword evidence="2" id="KW-1185">Reference proteome</keyword>
<sequence length="67" mass="7829">MSTITTEMIYEELLKLDERSRRFNEDLKELRETSRETLRILAEGQARNDAQRARLFGDRIGASPENS</sequence>
<proteinExistence type="predicted"/>
<organism evidence="1 2">
    <name type="scientific">Rhizobium aquaticum</name>
    <dbReference type="NCBI Taxonomy" id="1549636"/>
    <lineage>
        <taxon>Bacteria</taxon>
        <taxon>Pseudomonadati</taxon>
        <taxon>Pseudomonadota</taxon>
        <taxon>Alphaproteobacteria</taxon>
        <taxon>Hyphomicrobiales</taxon>
        <taxon>Rhizobiaceae</taxon>
        <taxon>Rhizobium/Agrobacterium group</taxon>
        <taxon>Rhizobium</taxon>
    </lineage>
</organism>
<evidence type="ECO:0000313" key="1">
    <source>
        <dbReference type="EMBL" id="MET3612916.1"/>
    </source>
</evidence>
<evidence type="ECO:0000313" key="2">
    <source>
        <dbReference type="Proteomes" id="UP001549047"/>
    </source>
</evidence>
<name>A0ABV2IWX3_9HYPH</name>
<accession>A0ABV2IWX3</accession>